<reference evidence="1 2" key="1">
    <citation type="journal article" date="2015" name="Genome Announc.">
        <title>Complete Genome Sequence of Biocontrol Strain Pseudomonas fluorescens LBUM223.</title>
        <authorList>
            <person name="Roquigny R."/>
            <person name="Arseneault T."/>
            <person name="Gadkar V.J."/>
            <person name="Novinscak A."/>
            <person name="Joly D.L."/>
            <person name="Filion M."/>
        </authorList>
    </citation>
    <scope>NUCLEOTIDE SEQUENCE [LARGE SCALE GENOMIC DNA]</scope>
    <source>
        <strain evidence="1 2">LBUM223</strain>
    </source>
</reference>
<name>A0AAU8TYR1_9PSED</name>
<evidence type="ECO:0000313" key="2">
    <source>
        <dbReference type="Proteomes" id="UP000033099"/>
    </source>
</evidence>
<gene>
    <name evidence="1" type="ORF">VO64_3584</name>
</gene>
<protein>
    <submittedName>
        <fullName evidence="1">Uncharacterized protein</fullName>
    </submittedName>
</protein>
<dbReference type="KEGG" id="pfb:VO64_3584"/>
<evidence type="ECO:0000313" key="1">
    <source>
        <dbReference type="EMBL" id="AKA84130.1"/>
    </source>
</evidence>
<sequence length="71" mass="8129">MGEDVPSEHTCDDDNDADNFSHRRWVLAPSGSWTYWVLRKTLVLLIGKTAPDYSPLRRKANSARSGRVKRK</sequence>
<dbReference type="AlphaFoldDB" id="A0AAU8TYR1"/>
<organism evidence="1 2">
    <name type="scientific">Pseudomonas synxantha</name>
    <dbReference type="NCBI Taxonomy" id="47883"/>
    <lineage>
        <taxon>Bacteria</taxon>
        <taxon>Pseudomonadati</taxon>
        <taxon>Pseudomonadota</taxon>
        <taxon>Gammaproteobacteria</taxon>
        <taxon>Pseudomonadales</taxon>
        <taxon>Pseudomonadaceae</taxon>
        <taxon>Pseudomonas</taxon>
    </lineage>
</organism>
<dbReference type="EMBL" id="CP011117">
    <property type="protein sequence ID" value="AKA84130.1"/>
    <property type="molecule type" value="Genomic_DNA"/>
</dbReference>
<accession>A0AAU8TYR1</accession>
<proteinExistence type="predicted"/>
<dbReference type="Proteomes" id="UP000033099">
    <property type="component" value="Chromosome"/>
</dbReference>